<organism evidence="2 3">
    <name type="scientific">Pleurodeles waltl</name>
    <name type="common">Iberian ribbed newt</name>
    <dbReference type="NCBI Taxonomy" id="8319"/>
    <lineage>
        <taxon>Eukaryota</taxon>
        <taxon>Metazoa</taxon>
        <taxon>Chordata</taxon>
        <taxon>Craniata</taxon>
        <taxon>Vertebrata</taxon>
        <taxon>Euteleostomi</taxon>
        <taxon>Amphibia</taxon>
        <taxon>Batrachia</taxon>
        <taxon>Caudata</taxon>
        <taxon>Salamandroidea</taxon>
        <taxon>Salamandridae</taxon>
        <taxon>Pleurodelinae</taxon>
        <taxon>Pleurodeles</taxon>
    </lineage>
</organism>
<evidence type="ECO:0000313" key="3">
    <source>
        <dbReference type="Proteomes" id="UP001066276"/>
    </source>
</evidence>
<proteinExistence type="predicted"/>
<accession>A0AAV7T2X3</accession>
<protein>
    <submittedName>
        <fullName evidence="2">Uncharacterized protein</fullName>
    </submittedName>
</protein>
<comment type="caution">
    <text evidence="2">The sequence shown here is derived from an EMBL/GenBank/DDBJ whole genome shotgun (WGS) entry which is preliminary data.</text>
</comment>
<reference evidence="2" key="1">
    <citation type="journal article" date="2022" name="bioRxiv">
        <title>Sequencing and chromosome-scale assembly of the giantPleurodeles waltlgenome.</title>
        <authorList>
            <person name="Brown T."/>
            <person name="Elewa A."/>
            <person name="Iarovenko S."/>
            <person name="Subramanian E."/>
            <person name="Araus A.J."/>
            <person name="Petzold A."/>
            <person name="Susuki M."/>
            <person name="Suzuki K.-i.T."/>
            <person name="Hayashi T."/>
            <person name="Toyoda A."/>
            <person name="Oliveira C."/>
            <person name="Osipova E."/>
            <person name="Leigh N.D."/>
            <person name="Simon A."/>
            <person name="Yun M.H."/>
        </authorList>
    </citation>
    <scope>NUCLEOTIDE SEQUENCE</scope>
    <source>
        <strain evidence="2">20211129_DDA</strain>
        <tissue evidence="2">Liver</tissue>
    </source>
</reference>
<dbReference type="Proteomes" id="UP001066276">
    <property type="component" value="Chromosome 4_1"/>
</dbReference>
<feature type="region of interest" description="Disordered" evidence="1">
    <location>
        <begin position="20"/>
        <end position="84"/>
    </location>
</feature>
<dbReference type="EMBL" id="JANPWB010000007">
    <property type="protein sequence ID" value="KAJ1170750.1"/>
    <property type="molecule type" value="Genomic_DNA"/>
</dbReference>
<feature type="compositionally biased region" description="Basic and acidic residues" evidence="1">
    <location>
        <begin position="20"/>
        <end position="65"/>
    </location>
</feature>
<keyword evidence="3" id="KW-1185">Reference proteome</keyword>
<dbReference type="AlphaFoldDB" id="A0AAV7T2X3"/>
<evidence type="ECO:0000256" key="1">
    <source>
        <dbReference type="SAM" id="MobiDB-lite"/>
    </source>
</evidence>
<gene>
    <name evidence="2" type="ORF">NDU88_002622</name>
</gene>
<evidence type="ECO:0000313" key="2">
    <source>
        <dbReference type="EMBL" id="KAJ1170750.1"/>
    </source>
</evidence>
<sequence>MIEFPRVTFVCVTSLCSDLKKNEGENTRSPESEHAQKEDANSNEKEGNDRRGTTGDSASRDKEEASGVTFWKRQTKQKATVEVP</sequence>
<name>A0AAV7T2X3_PLEWA</name>